<dbReference type="PANTHER" id="PTHR34819:SF3">
    <property type="entry name" value="CELL SURFACE PROTEIN"/>
    <property type="match status" value="1"/>
</dbReference>
<feature type="signal peptide" evidence="2">
    <location>
        <begin position="1"/>
        <end position="19"/>
    </location>
</feature>
<organism evidence="5 6">
    <name type="scientific">Belliella alkalica</name>
    <dbReference type="NCBI Taxonomy" id="1730871"/>
    <lineage>
        <taxon>Bacteria</taxon>
        <taxon>Pseudomonadati</taxon>
        <taxon>Bacteroidota</taxon>
        <taxon>Cytophagia</taxon>
        <taxon>Cytophagales</taxon>
        <taxon>Cyclobacteriaceae</taxon>
        <taxon>Belliella</taxon>
    </lineage>
</organism>
<comment type="caution">
    <text evidence="5">The sequence shown here is derived from an EMBL/GenBank/DDBJ whole genome shotgun (WGS) entry which is preliminary data.</text>
</comment>
<dbReference type="Pfam" id="PF21959">
    <property type="entry name" value="DUF6923"/>
    <property type="match status" value="1"/>
</dbReference>
<dbReference type="NCBIfam" id="TIGR01451">
    <property type="entry name" value="B_ant_repeat"/>
    <property type="match status" value="4"/>
</dbReference>
<dbReference type="Pfam" id="PF01345">
    <property type="entry name" value="DUF11"/>
    <property type="match status" value="4"/>
</dbReference>
<feature type="domain" description="DUF11" evidence="3">
    <location>
        <begin position="1097"/>
        <end position="1207"/>
    </location>
</feature>
<evidence type="ECO:0000256" key="2">
    <source>
        <dbReference type="SAM" id="SignalP"/>
    </source>
</evidence>
<name>A0ABS9VIN8_9BACT</name>
<proteinExistence type="predicted"/>
<dbReference type="Proteomes" id="UP001165430">
    <property type="component" value="Unassembled WGS sequence"/>
</dbReference>
<feature type="domain" description="DUF11" evidence="3">
    <location>
        <begin position="289"/>
        <end position="403"/>
    </location>
</feature>
<reference evidence="5" key="1">
    <citation type="submission" date="2022-03" db="EMBL/GenBank/DDBJ databases">
        <title>De novo assembled genomes of Belliella spp. (Cyclobacteriaceae) strains.</title>
        <authorList>
            <person name="Szabo A."/>
            <person name="Korponai K."/>
            <person name="Felfoldi T."/>
        </authorList>
    </citation>
    <scope>NUCLEOTIDE SEQUENCE</scope>
    <source>
        <strain evidence="5">DSM 111903</strain>
    </source>
</reference>
<feature type="domain" description="DUF11" evidence="3">
    <location>
        <begin position="602"/>
        <end position="715"/>
    </location>
</feature>
<sequence>MKKILLQTFLLLVVFSTFAQNPALEFAAGDGNPTGNGPVTSTTIRFRNNTDNPTGNTFATYNPALNVNVALTNQQYLNHPQNTNGNAGNPNNPSSVIGWFFGSNVADPIFPLLNFFSDPVNSNFTSSGNISAGTGIAVASNRGVAIANGLTVLNGLPFAGKHWMHDIVITFNRPVNNPVLHFMGLGGSGAGSGFTAELDLLTTGLTLNRLSGTPFFSVAGNQILNTAAEPRANGAGVAHGSVLVQGDQITSLTFRVFVRGQAGVAGTNWGAAGVEDGWILTLSSLESNLSVTKTVNNPTPNVGENVIFTVTATNNGPSNDTGVNVQDLLPSGYTYVSHTVSAGGGTYTPGTGLWNIGNLNNGVTRTLSITATVNASGNYTNVATISGTNSDPILSNNQASIDVVPFPCPSSINRVTNGVFPTTGGNTNTVPGWIVGGTYAPSGPWASPTGRVQLNANGLEFRRDVNTVTTLSQNLTNINGLTTISLNDFYWFRTLRDTNAGGFTFTVSYAGTIYATVSSTTVDATTSPSVAGNNGATVNISSLPLVASQTSRSSNSNLVIVLPSGIPQSGALLFTFTANSDPTEVRDIGMRSVEVKNCPFSDLSVTKTVNNPVPSVGSNIVFTVTATNNGPNNDTGVQVQDLLPNGYSYVSHTVSADGGTYTPGTGLWNIGNLNNGVSRTLSITATVNASGNYTNVATISGDNGDSNLNNNEASVITNPLIPFNCGDNRLFLNQAVVASDPSILFDIERSNNPFIYTPIDNGSHGITYNAIGYNSQDNFVYGIRESTNQLVVIDATGIPINLGAVTGLPLANYLSGDFDEDGFLYVHSTGTTSNSIFKINVATRTVVQTISLFRNVIFFDLAYNPVDGFLYTVLGNTDPSAPGRIWKIDRNTGAVVALGPTPSSTVNFGALFIDALGNFYGVANNGSGFYQFDLTTGQRTVISGAPSSSLNDGAICASSILTFDTDLRVTKTDGSNTYTPGSNVVYTIVVTNAGPFGATNVLVSDPLIAGIPAANHSYTASVSGGATTSVSGTQNGAINDVVNIPVGGTVTYTLTVSVPAGFTGSMTNTVTVTPPSNINDIDLSNNEATDINNPLSDLSIAKTVNNPTPNVGEQVIFTITATNNGPSTDTNVIVEDVLSSGYTFVSAAPSVGTWSGSTWAIGNLANGASVNLQIIAEINVVGEHTNTATISGDNDDPSLSNNEASVSTTTVCNAGDAQVPLSGSKTNNQ</sequence>
<dbReference type="Gene3D" id="2.60.40.3080">
    <property type="match status" value="1"/>
</dbReference>
<dbReference type="InterPro" id="IPR013783">
    <property type="entry name" value="Ig-like_fold"/>
</dbReference>
<protein>
    <submittedName>
        <fullName evidence="5">Uncharacterized protein</fullName>
    </submittedName>
</protein>
<accession>A0ABS9VIN8</accession>
<feature type="domain" description="DUF6923" evidence="4">
    <location>
        <begin position="731"/>
        <end position="957"/>
    </location>
</feature>
<feature type="domain" description="DUF11" evidence="3">
    <location>
        <begin position="966"/>
        <end position="1089"/>
    </location>
</feature>
<evidence type="ECO:0000256" key="1">
    <source>
        <dbReference type="SAM" id="MobiDB-lite"/>
    </source>
</evidence>
<dbReference type="SUPFAM" id="SSF63825">
    <property type="entry name" value="YWTD domain"/>
    <property type="match status" value="1"/>
</dbReference>
<keyword evidence="6" id="KW-1185">Reference proteome</keyword>
<dbReference type="Gene3D" id="2.60.40.10">
    <property type="entry name" value="Immunoglobulins"/>
    <property type="match status" value="3"/>
</dbReference>
<dbReference type="InterPro" id="IPR047589">
    <property type="entry name" value="DUF11_rpt"/>
</dbReference>
<evidence type="ECO:0000259" key="3">
    <source>
        <dbReference type="Pfam" id="PF01345"/>
    </source>
</evidence>
<dbReference type="InterPro" id="IPR054215">
    <property type="entry name" value="DUF6923"/>
</dbReference>
<gene>
    <name evidence="5" type="ORF">MM213_20235</name>
</gene>
<keyword evidence="2" id="KW-0732">Signal</keyword>
<dbReference type="PANTHER" id="PTHR34819">
    <property type="entry name" value="LARGE CYSTEINE-RICH PERIPLASMIC PROTEIN OMCB"/>
    <property type="match status" value="1"/>
</dbReference>
<evidence type="ECO:0000259" key="4">
    <source>
        <dbReference type="Pfam" id="PF21959"/>
    </source>
</evidence>
<dbReference type="EMBL" id="JAKZGO010000033">
    <property type="protein sequence ID" value="MCH7415840.1"/>
    <property type="molecule type" value="Genomic_DNA"/>
</dbReference>
<feature type="chain" id="PRO_5046899704" evidence="2">
    <location>
        <begin position="20"/>
        <end position="1229"/>
    </location>
</feature>
<dbReference type="InterPro" id="IPR001434">
    <property type="entry name" value="OmcB-like_DUF11"/>
</dbReference>
<evidence type="ECO:0000313" key="6">
    <source>
        <dbReference type="Proteomes" id="UP001165430"/>
    </source>
</evidence>
<dbReference type="InterPro" id="IPR051172">
    <property type="entry name" value="Chlamydia_OmcB"/>
</dbReference>
<feature type="region of interest" description="Disordered" evidence="1">
    <location>
        <begin position="1188"/>
        <end position="1207"/>
    </location>
</feature>
<dbReference type="RefSeq" id="WP_241414704.1">
    <property type="nucleotide sequence ID" value="NZ_JAKZGO010000033.1"/>
</dbReference>
<evidence type="ECO:0000313" key="5">
    <source>
        <dbReference type="EMBL" id="MCH7415840.1"/>
    </source>
</evidence>